<dbReference type="Pfam" id="PF00702">
    <property type="entry name" value="Hydrolase"/>
    <property type="match status" value="1"/>
</dbReference>
<dbReference type="Gene3D" id="1.10.150.520">
    <property type="match status" value="1"/>
</dbReference>
<proteinExistence type="predicted"/>
<dbReference type="PANTHER" id="PTHR43434">
    <property type="entry name" value="PHOSPHOGLYCOLATE PHOSPHATASE"/>
    <property type="match status" value="1"/>
</dbReference>
<dbReference type="InterPro" id="IPR023214">
    <property type="entry name" value="HAD_sf"/>
</dbReference>
<dbReference type="Gene3D" id="3.40.50.1000">
    <property type="entry name" value="HAD superfamily/HAD-like"/>
    <property type="match status" value="1"/>
</dbReference>
<dbReference type="GO" id="GO:0005829">
    <property type="term" value="C:cytosol"/>
    <property type="evidence" value="ECO:0007669"/>
    <property type="project" value="TreeGrafter"/>
</dbReference>
<dbReference type="EMBL" id="CP084166">
    <property type="protein sequence ID" value="UJG40806.1"/>
    <property type="molecule type" value="Genomic_DNA"/>
</dbReference>
<organism evidence="1">
    <name type="scientific">Candidatus Heimdallarchaeum aukensis</name>
    <dbReference type="NCBI Taxonomy" id="2876573"/>
    <lineage>
        <taxon>Archaea</taxon>
        <taxon>Promethearchaeati</taxon>
        <taxon>Candidatus Heimdallarchaeota</taxon>
        <taxon>Candidatus Heimdallarchaeia (ex Rinke et al. 2021) (nom. nud.)</taxon>
        <taxon>Candidatus Heimdallarchaeales</taxon>
        <taxon>Candidatus Heimdallarchaeaceae</taxon>
        <taxon>Candidatus Heimdallarchaeum</taxon>
    </lineage>
</organism>
<protein>
    <submittedName>
        <fullName evidence="1">HAD family hydrolase</fullName>
    </submittedName>
</protein>
<reference evidence="1" key="1">
    <citation type="journal article" date="2022" name="Nat. Microbiol.">
        <title>Unique mobile elements and scalable gene flow at the prokaryote-eukaryote boundary revealed by circularized Asgard archaea genomes.</title>
        <authorList>
            <person name="Wu F."/>
            <person name="Speth D.R."/>
            <person name="Philosof A."/>
            <person name="Cremiere A."/>
            <person name="Narayanan A."/>
            <person name="Barco R.A."/>
            <person name="Connon S.A."/>
            <person name="Amend J.P."/>
            <person name="Antoshechkin I.A."/>
            <person name="Orphan V.J."/>
        </authorList>
    </citation>
    <scope>NUCLEOTIDE SEQUENCE</scope>
    <source>
        <strain evidence="1">PM71</strain>
    </source>
</reference>
<dbReference type="SUPFAM" id="SSF56784">
    <property type="entry name" value="HAD-like"/>
    <property type="match status" value="1"/>
</dbReference>
<dbReference type="InterPro" id="IPR050155">
    <property type="entry name" value="HAD-like_hydrolase_sf"/>
</dbReference>
<dbReference type="Proteomes" id="UP001201020">
    <property type="component" value="Chromosome"/>
</dbReference>
<accession>A0A9Y1BL08</accession>
<keyword evidence="1" id="KW-0378">Hydrolase</keyword>
<dbReference type="SFLD" id="SFLDS00003">
    <property type="entry name" value="Haloacid_Dehalogenase"/>
    <property type="match status" value="1"/>
</dbReference>
<sequence>MISFDAFFFDLDGTLIDFNPNNFVKIYLGAAAKYFKDLIPDSDYFIQSILDSTNVMEMAETPKKLALYDFFDDFCQKFDPECSTIIQRFRNFYNEGFNVVEKIIRPIPYAETVLSFIRDNYPKSKIVLATNPVFPEVAIIKRLNWGGLSENLFDYITHAENSYYCKGSLNYWIDLAKKLDVKPEKTLVVGNDGERDMIAKKAGFKTFFLTQTAENEHSIEKYKPDYKGSLESLLNLLNEKKD</sequence>
<evidence type="ECO:0000313" key="1">
    <source>
        <dbReference type="EMBL" id="UJG40806.1"/>
    </source>
</evidence>
<dbReference type="AlphaFoldDB" id="A0A9Y1BL08"/>
<dbReference type="SFLD" id="SFLDG01129">
    <property type="entry name" value="C1.5:_HAD__Beta-PGM__Phosphata"/>
    <property type="match status" value="1"/>
</dbReference>
<dbReference type="GO" id="GO:0006281">
    <property type="term" value="P:DNA repair"/>
    <property type="evidence" value="ECO:0007669"/>
    <property type="project" value="TreeGrafter"/>
</dbReference>
<dbReference type="CDD" id="cd01427">
    <property type="entry name" value="HAD_like"/>
    <property type="match status" value="1"/>
</dbReference>
<name>A0A9Y1BL08_9ARCH</name>
<gene>
    <name evidence="1" type="ORF">K9W45_13335</name>
</gene>
<dbReference type="InterPro" id="IPR036412">
    <property type="entry name" value="HAD-like_sf"/>
</dbReference>
<dbReference type="PANTHER" id="PTHR43434:SF1">
    <property type="entry name" value="PHOSPHOGLYCOLATE PHOSPHATASE"/>
    <property type="match status" value="1"/>
</dbReference>
<dbReference type="GO" id="GO:0008967">
    <property type="term" value="F:phosphoglycolate phosphatase activity"/>
    <property type="evidence" value="ECO:0007669"/>
    <property type="project" value="TreeGrafter"/>
</dbReference>